<dbReference type="EMBL" id="CP001843">
    <property type="protein sequence ID" value="AEF83932.1"/>
    <property type="molecule type" value="Genomic_DNA"/>
</dbReference>
<dbReference type="GO" id="GO:0005829">
    <property type="term" value="C:cytosol"/>
    <property type="evidence" value="ECO:0007669"/>
    <property type="project" value="TreeGrafter"/>
</dbReference>
<keyword evidence="7" id="KW-1185">Reference proteome</keyword>
<dbReference type="PANTHER" id="PTHR30419">
    <property type="entry name" value="HTH-TYPE TRANSCRIPTIONAL REGULATOR YBHD"/>
    <property type="match status" value="1"/>
</dbReference>
<gene>
    <name evidence="6" type="ordered locus">TREPR_1561</name>
</gene>
<proteinExistence type="inferred from homology"/>
<dbReference type="SUPFAM" id="SSF46785">
    <property type="entry name" value="Winged helix' DNA-binding domain"/>
    <property type="match status" value="1"/>
</dbReference>
<dbReference type="Pfam" id="PF03466">
    <property type="entry name" value="LysR_substrate"/>
    <property type="match status" value="1"/>
</dbReference>
<evidence type="ECO:0000256" key="3">
    <source>
        <dbReference type="ARBA" id="ARBA00023125"/>
    </source>
</evidence>
<dbReference type="InterPro" id="IPR036390">
    <property type="entry name" value="WH_DNA-bd_sf"/>
</dbReference>
<dbReference type="STRING" id="545694.TREPR_1561"/>
<organism evidence="6 7">
    <name type="scientific">Treponema primitia (strain ATCC BAA-887 / DSM 12427 / ZAS-2)</name>
    <dbReference type="NCBI Taxonomy" id="545694"/>
    <lineage>
        <taxon>Bacteria</taxon>
        <taxon>Pseudomonadati</taxon>
        <taxon>Spirochaetota</taxon>
        <taxon>Spirochaetia</taxon>
        <taxon>Spirochaetales</taxon>
        <taxon>Treponemataceae</taxon>
        <taxon>Treponema</taxon>
    </lineage>
</organism>
<dbReference type="GO" id="GO:0003677">
    <property type="term" value="F:DNA binding"/>
    <property type="evidence" value="ECO:0007669"/>
    <property type="project" value="UniProtKB-KW"/>
</dbReference>
<dbReference type="InterPro" id="IPR036388">
    <property type="entry name" value="WH-like_DNA-bd_sf"/>
</dbReference>
<evidence type="ECO:0000313" key="7">
    <source>
        <dbReference type="Proteomes" id="UP000009223"/>
    </source>
</evidence>
<evidence type="ECO:0000259" key="5">
    <source>
        <dbReference type="PROSITE" id="PS50931"/>
    </source>
</evidence>
<evidence type="ECO:0000256" key="4">
    <source>
        <dbReference type="ARBA" id="ARBA00023163"/>
    </source>
</evidence>
<dbReference type="Pfam" id="PF00126">
    <property type="entry name" value="HTH_1"/>
    <property type="match status" value="1"/>
</dbReference>
<dbReference type="PANTHER" id="PTHR30419:SF28">
    <property type="entry name" value="HTH-TYPE TRANSCRIPTIONAL REGULATOR BSDA"/>
    <property type="match status" value="1"/>
</dbReference>
<dbReference type="PROSITE" id="PS50931">
    <property type="entry name" value="HTH_LYSR"/>
    <property type="match status" value="1"/>
</dbReference>
<reference evidence="7" key="1">
    <citation type="submission" date="2009-12" db="EMBL/GenBank/DDBJ databases">
        <title>Complete sequence of Treponema primitia strain ZAS-2.</title>
        <authorList>
            <person name="Tetu S.G."/>
            <person name="Matson E."/>
            <person name="Ren Q."/>
            <person name="Seshadri R."/>
            <person name="Elbourne L."/>
            <person name="Hassan K.A."/>
            <person name="Durkin A."/>
            <person name="Radune D."/>
            <person name="Mohamoud Y."/>
            <person name="Shay R."/>
            <person name="Jin S."/>
            <person name="Zhang X."/>
            <person name="Lucey K."/>
            <person name="Ballor N.R."/>
            <person name="Ottesen E."/>
            <person name="Rosenthal R."/>
            <person name="Allen A."/>
            <person name="Leadbetter J.R."/>
            <person name="Paulsen I.T."/>
        </authorList>
    </citation>
    <scope>NUCLEOTIDE SEQUENCE [LARGE SCALE GENOMIC DNA]</scope>
    <source>
        <strain evidence="7">ATCC BAA-887 / DSM 12427 / ZAS-2</strain>
    </source>
</reference>
<dbReference type="AlphaFoldDB" id="F5YPE1"/>
<dbReference type="KEGG" id="tpi:TREPR_1561"/>
<dbReference type="FunFam" id="1.10.10.10:FF:000001">
    <property type="entry name" value="LysR family transcriptional regulator"/>
    <property type="match status" value="1"/>
</dbReference>
<name>F5YPE1_TREPZ</name>
<dbReference type="Gene3D" id="1.10.10.10">
    <property type="entry name" value="Winged helix-like DNA-binding domain superfamily/Winged helix DNA-binding domain"/>
    <property type="match status" value="1"/>
</dbReference>
<dbReference type="OrthoDB" id="1652954at2"/>
<dbReference type="Gene3D" id="3.40.190.10">
    <property type="entry name" value="Periplasmic binding protein-like II"/>
    <property type="match status" value="2"/>
</dbReference>
<feature type="domain" description="HTH lysR-type" evidence="5">
    <location>
        <begin position="1"/>
        <end position="58"/>
    </location>
</feature>
<evidence type="ECO:0000313" key="6">
    <source>
        <dbReference type="EMBL" id="AEF83932.1"/>
    </source>
</evidence>
<keyword evidence="2" id="KW-0805">Transcription regulation</keyword>
<evidence type="ECO:0000256" key="2">
    <source>
        <dbReference type="ARBA" id="ARBA00023015"/>
    </source>
</evidence>
<dbReference type="PRINTS" id="PR00039">
    <property type="entry name" value="HTHLYSR"/>
</dbReference>
<sequence length="302" mass="35779">MTDLQIDYFMAVARESSFVKASERLYVSQPAISRQISNMEKELECLLFDRTKRNTRLTAAGEMFYKFFKDYKNGLSITKYHAKIITEKMEGTFRIGYLEGWSLPDFFPSLLNSFSRDYPSINITLYAWNLRELMEELEDNNLDIIIFLNMIYPISPLFSVRQITKIPNILLYSRYSPQAKLENPQVENFNNCSFYVINTFDSIIDYIHDLFQLYTIDERNIIPVPNIETAIGRVSNNLGVVILNTWNREQYNQQFRYIVLNNFQETAFAWLKNDTNPFLDIFMDKFMKHFTKKEVLKKFIPS</sequence>
<dbReference type="InterPro" id="IPR005119">
    <property type="entry name" value="LysR_subst-bd"/>
</dbReference>
<dbReference type="CDD" id="cd05466">
    <property type="entry name" value="PBP2_LTTR_substrate"/>
    <property type="match status" value="1"/>
</dbReference>
<keyword evidence="3" id="KW-0238">DNA-binding</keyword>
<protein>
    <submittedName>
        <fullName evidence="6">Putative transcriptional regulator, LysR family</fullName>
    </submittedName>
</protein>
<dbReference type="eggNOG" id="COG0583">
    <property type="taxonomic scope" value="Bacteria"/>
</dbReference>
<accession>F5YPE1</accession>
<keyword evidence="4" id="KW-0804">Transcription</keyword>
<dbReference type="GO" id="GO:0003700">
    <property type="term" value="F:DNA-binding transcription factor activity"/>
    <property type="evidence" value="ECO:0007669"/>
    <property type="project" value="InterPro"/>
</dbReference>
<reference evidence="6 7" key="2">
    <citation type="journal article" date="2011" name="ISME J.">
        <title>RNA-seq reveals cooperative metabolic interactions between two termite-gut spirochete species in co-culture.</title>
        <authorList>
            <person name="Rosenthal A.Z."/>
            <person name="Matson E.G."/>
            <person name="Eldar A."/>
            <person name="Leadbetter J.R."/>
        </authorList>
    </citation>
    <scope>NUCLEOTIDE SEQUENCE [LARGE SCALE GENOMIC DNA]</scope>
    <source>
        <strain evidence="7">ATCC BAA-887 / DSM 12427 / ZAS-2</strain>
    </source>
</reference>
<dbReference type="HOGENOM" id="CLU_039613_6_2_12"/>
<comment type="similarity">
    <text evidence="1">Belongs to the LysR transcriptional regulatory family.</text>
</comment>
<dbReference type="InterPro" id="IPR050950">
    <property type="entry name" value="HTH-type_LysR_regulators"/>
</dbReference>
<evidence type="ECO:0000256" key="1">
    <source>
        <dbReference type="ARBA" id="ARBA00009437"/>
    </source>
</evidence>
<dbReference type="SUPFAM" id="SSF53850">
    <property type="entry name" value="Periplasmic binding protein-like II"/>
    <property type="match status" value="1"/>
</dbReference>
<dbReference type="RefSeq" id="WP_015708550.1">
    <property type="nucleotide sequence ID" value="NC_015578.1"/>
</dbReference>
<dbReference type="InterPro" id="IPR000847">
    <property type="entry name" value="LysR_HTH_N"/>
</dbReference>
<dbReference type="Proteomes" id="UP000009223">
    <property type="component" value="Chromosome"/>
</dbReference>